<keyword evidence="3" id="KW-0808">Transferase</keyword>
<evidence type="ECO:0000256" key="7">
    <source>
        <dbReference type="ARBA" id="ARBA00047899"/>
    </source>
</evidence>
<keyword evidence="5 10" id="KW-0418">Kinase</keyword>
<keyword evidence="6" id="KW-0067">ATP-binding</keyword>
<dbReference type="EC" id="2.7.11.1" evidence="1"/>
<dbReference type="SUPFAM" id="SSF56112">
    <property type="entry name" value="Protein kinase-like (PK-like)"/>
    <property type="match status" value="1"/>
</dbReference>
<dbReference type="PANTHER" id="PTHR44899:SF3">
    <property type="entry name" value="SERINE_THREONINE-PROTEIN KINASE NEK1"/>
    <property type="match status" value="1"/>
</dbReference>
<evidence type="ECO:0000259" key="9">
    <source>
        <dbReference type="PROSITE" id="PS50011"/>
    </source>
</evidence>
<dbReference type="SMART" id="SM00220">
    <property type="entry name" value="S_TKc"/>
    <property type="match status" value="1"/>
</dbReference>
<evidence type="ECO:0000256" key="1">
    <source>
        <dbReference type="ARBA" id="ARBA00012513"/>
    </source>
</evidence>
<evidence type="ECO:0000256" key="3">
    <source>
        <dbReference type="ARBA" id="ARBA00022679"/>
    </source>
</evidence>
<sequence length="357" mass="41802">KDKIGEGRQSIVYKAITIDDEQVAIKEFKKKTTKNQFDPQSCWNAEQHNLKKCQCDFVIQLLDAINQKGNYWIVMELAEITLSEELEIGDITDDFIWKRFLQILLGLAKVHQQNILHRDLKPENIFIVNDVAKLADFGVSKQQSNFTQRTKTMIGTVCNFSPEKLKCQQYSNKSDVWELGILLYIMITGEHPFYSKNYDTVLLNKLILEGKFKEPNCNQELSQLVHQLLHVNCQERPNVCQIIQLPVVQEKLKKYNLFYFVEQNPEILTASNFCEDCEQDRLKIASYIEKINDRITNETLSYDEVESLMSTLINWETVKSQLQNYYAKKCSIIQMMEQIPKEYQQTVQSMIQLKKNE</sequence>
<dbReference type="InterPro" id="IPR051131">
    <property type="entry name" value="NEK_Ser/Thr_kinase_NIMA"/>
</dbReference>
<protein>
    <recommendedName>
        <fullName evidence="1">non-specific serine/threonine protein kinase</fullName>
        <ecNumber evidence="1">2.7.11.1</ecNumber>
    </recommendedName>
</protein>
<evidence type="ECO:0000313" key="10">
    <source>
        <dbReference type="EMBL" id="JAP91336.1"/>
    </source>
</evidence>
<dbReference type="EMBL" id="GDID01005270">
    <property type="protein sequence ID" value="JAP91336.1"/>
    <property type="molecule type" value="Transcribed_RNA"/>
</dbReference>
<evidence type="ECO:0000256" key="2">
    <source>
        <dbReference type="ARBA" id="ARBA00022527"/>
    </source>
</evidence>
<dbReference type="GO" id="GO:0004674">
    <property type="term" value="F:protein serine/threonine kinase activity"/>
    <property type="evidence" value="ECO:0007669"/>
    <property type="project" value="UniProtKB-KW"/>
</dbReference>
<dbReference type="InterPro" id="IPR000719">
    <property type="entry name" value="Prot_kinase_dom"/>
</dbReference>
<dbReference type="InterPro" id="IPR011009">
    <property type="entry name" value="Kinase-like_dom_sf"/>
</dbReference>
<comment type="catalytic activity">
    <reaction evidence="7">
        <text>L-threonyl-[protein] + ATP = O-phospho-L-threonyl-[protein] + ADP + H(+)</text>
        <dbReference type="Rhea" id="RHEA:46608"/>
        <dbReference type="Rhea" id="RHEA-COMP:11060"/>
        <dbReference type="Rhea" id="RHEA-COMP:11605"/>
        <dbReference type="ChEBI" id="CHEBI:15378"/>
        <dbReference type="ChEBI" id="CHEBI:30013"/>
        <dbReference type="ChEBI" id="CHEBI:30616"/>
        <dbReference type="ChEBI" id="CHEBI:61977"/>
        <dbReference type="ChEBI" id="CHEBI:456216"/>
        <dbReference type="EC" id="2.7.11.1"/>
    </reaction>
</comment>
<feature type="domain" description="Protein kinase" evidence="9">
    <location>
        <begin position="1"/>
        <end position="248"/>
    </location>
</feature>
<evidence type="ECO:0000256" key="4">
    <source>
        <dbReference type="ARBA" id="ARBA00022741"/>
    </source>
</evidence>
<dbReference type="PANTHER" id="PTHR44899">
    <property type="entry name" value="CAMK FAMILY PROTEIN KINASE"/>
    <property type="match status" value="1"/>
</dbReference>
<evidence type="ECO:0000256" key="5">
    <source>
        <dbReference type="ARBA" id="ARBA00022777"/>
    </source>
</evidence>
<evidence type="ECO:0000256" key="8">
    <source>
        <dbReference type="ARBA" id="ARBA00048679"/>
    </source>
</evidence>
<dbReference type="Gene3D" id="1.10.510.10">
    <property type="entry name" value="Transferase(Phosphotransferase) domain 1"/>
    <property type="match status" value="1"/>
</dbReference>
<comment type="catalytic activity">
    <reaction evidence="8">
        <text>L-seryl-[protein] + ATP = O-phospho-L-seryl-[protein] + ADP + H(+)</text>
        <dbReference type="Rhea" id="RHEA:17989"/>
        <dbReference type="Rhea" id="RHEA-COMP:9863"/>
        <dbReference type="Rhea" id="RHEA-COMP:11604"/>
        <dbReference type="ChEBI" id="CHEBI:15378"/>
        <dbReference type="ChEBI" id="CHEBI:29999"/>
        <dbReference type="ChEBI" id="CHEBI:30616"/>
        <dbReference type="ChEBI" id="CHEBI:83421"/>
        <dbReference type="ChEBI" id="CHEBI:456216"/>
        <dbReference type="EC" id="2.7.11.1"/>
    </reaction>
</comment>
<dbReference type="AlphaFoldDB" id="A0A146K6U7"/>
<dbReference type="Pfam" id="PF00069">
    <property type="entry name" value="Pkinase"/>
    <property type="match status" value="1"/>
</dbReference>
<dbReference type="InterPro" id="IPR008271">
    <property type="entry name" value="Ser/Thr_kinase_AS"/>
</dbReference>
<accession>A0A146K6U7</accession>
<dbReference type="PROSITE" id="PS50011">
    <property type="entry name" value="PROTEIN_KINASE_DOM"/>
    <property type="match status" value="1"/>
</dbReference>
<organism evidence="10">
    <name type="scientific">Trepomonas sp. PC1</name>
    <dbReference type="NCBI Taxonomy" id="1076344"/>
    <lineage>
        <taxon>Eukaryota</taxon>
        <taxon>Metamonada</taxon>
        <taxon>Diplomonadida</taxon>
        <taxon>Hexamitidae</taxon>
        <taxon>Hexamitinae</taxon>
        <taxon>Trepomonas</taxon>
    </lineage>
</organism>
<proteinExistence type="predicted"/>
<dbReference type="PROSITE" id="PS00108">
    <property type="entry name" value="PROTEIN_KINASE_ST"/>
    <property type="match status" value="1"/>
</dbReference>
<gene>
    <name evidence="10" type="ORF">TPC1_17080</name>
</gene>
<keyword evidence="2" id="KW-0723">Serine/threonine-protein kinase</keyword>
<reference evidence="10" key="1">
    <citation type="submission" date="2015-07" db="EMBL/GenBank/DDBJ databases">
        <title>Adaptation to a free-living lifestyle via gene acquisitions in the diplomonad Trepomonas sp. PC1.</title>
        <authorList>
            <person name="Xu F."/>
            <person name="Jerlstrom-Hultqvist J."/>
            <person name="Kolisko M."/>
            <person name="Simpson A.G.B."/>
            <person name="Roger A.J."/>
            <person name="Svard S.G."/>
            <person name="Andersson J.O."/>
        </authorList>
    </citation>
    <scope>NUCLEOTIDE SEQUENCE</scope>
    <source>
        <strain evidence="10">PC1</strain>
    </source>
</reference>
<name>A0A146K6U7_9EUKA</name>
<keyword evidence="4" id="KW-0547">Nucleotide-binding</keyword>
<feature type="non-terminal residue" evidence="10">
    <location>
        <position position="1"/>
    </location>
</feature>
<dbReference type="GO" id="GO:0005524">
    <property type="term" value="F:ATP binding"/>
    <property type="evidence" value="ECO:0007669"/>
    <property type="project" value="UniProtKB-KW"/>
</dbReference>
<evidence type="ECO:0000256" key="6">
    <source>
        <dbReference type="ARBA" id="ARBA00022840"/>
    </source>
</evidence>